<dbReference type="PANTHER" id="PTHR34296:SF2">
    <property type="entry name" value="ABC TRANSPORTER GUANOSINE-BINDING PROTEIN NUPN"/>
    <property type="match status" value="1"/>
</dbReference>
<dbReference type="EMBL" id="BAABHS010000067">
    <property type="protein sequence ID" value="GAA4997263.1"/>
    <property type="molecule type" value="Genomic_DNA"/>
</dbReference>
<keyword evidence="3" id="KW-1003">Cell membrane</keyword>
<gene>
    <name evidence="9" type="ORF">GCM10023205_83180</name>
</gene>
<feature type="domain" description="ABC transporter substrate-binding protein PnrA-like" evidence="8">
    <location>
        <begin position="50"/>
        <end position="320"/>
    </location>
</feature>
<protein>
    <submittedName>
        <fullName evidence="9">BMP family ABC transporter substrate-binding protein</fullName>
    </submittedName>
</protein>
<evidence type="ECO:0000256" key="4">
    <source>
        <dbReference type="ARBA" id="ARBA00022729"/>
    </source>
</evidence>
<comment type="caution">
    <text evidence="9">The sequence shown here is derived from an EMBL/GenBank/DDBJ whole genome shotgun (WGS) entry which is preliminary data.</text>
</comment>
<reference evidence="10" key="1">
    <citation type="journal article" date="2019" name="Int. J. Syst. Evol. Microbiol.">
        <title>The Global Catalogue of Microorganisms (GCM) 10K type strain sequencing project: providing services to taxonomists for standard genome sequencing and annotation.</title>
        <authorList>
            <consortium name="The Broad Institute Genomics Platform"/>
            <consortium name="The Broad Institute Genome Sequencing Center for Infectious Disease"/>
            <person name="Wu L."/>
            <person name="Ma J."/>
        </authorList>
    </citation>
    <scope>NUCLEOTIDE SEQUENCE [LARGE SCALE GENOMIC DNA]</scope>
    <source>
        <strain evidence="10">JCM 17986</strain>
    </source>
</reference>
<proteinExistence type="inferred from homology"/>
<keyword evidence="6" id="KW-0449">Lipoprotein</keyword>
<dbReference type="PANTHER" id="PTHR34296">
    <property type="entry name" value="TRANSCRIPTIONAL ACTIVATOR PROTEIN MED"/>
    <property type="match status" value="1"/>
</dbReference>
<evidence type="ECO:0000313" key="9">
    <source>
        <dbReference type="EMBL" id="GAA4997263.1"/>
    </source>
</evidence>
<dbReference type="CDD" id="cd06354">
    <property type="entry name" value="PBP1_PrnA-like"/>
    <property type="match status" value="1"/>
</dbReference>
<name>A0ABP9IG47_9ACTN</name>
<dbReference type="Pfam" id="PF02608">
    <property type="entry name" value="Bmp"/>
    <property type="match status" value="1"/>
</dbReference>
<comment type="subcellular location">
    <subcellularLocation>
        <location evidence="1">Cell membrane</location>
        <topology evidence="1">Lipid-anchor</topology>
    </subcellularLocation>
</comment>
<keyword evidence="4 7" id="KW-0732">Signal</keyword>
<keyword evidence="5" id="KW-0472">Membrane</keyword>
<dbReference type="PROSITE" id="PS51257">
    <property type="entry name" value="PROKAR_LIPOPROTEIN"/>
    <property type="match status" value="1"/>
</dbReference>
<comment type="similarity">
    <text evidence="2">Belongs to the BMP lipoprotein family.</text>
</comment>
<evidence type="ECO:0000256" key="3">
    <source>
        <dbReference type="ARBA" id="ARBA00022475"/>
    </source>
</evidence>
<evidence type="ECO:0000256" key="1">
    <source>
        <dbReference type="ARBA" id="ARBA00004193"/>
    </source>
</evidence>
<dbReference type="Gene3D" id="3.40.50.2300">
    <property type="match status" value="2"/>
</dbReference>
<accession>A0ABP9IG47</accession>
<evidence type="ECO:0000313" key="10">
    <source>
        <dbReference type="Proteomes" id="UP001500466"/>
    </source>
</evidence>
<feature type="chain" id="PRO_5045988070" evidence="7">
    <location>
        <begin position="32"/>
        <end position="357"/>
    </location>
</feature>
<dbReference type="Proteomes" id="UP001500466">
    <property type="component" value="Unassembled WGS sequence"/>
</dbReference>
<dbReference type="InterPro" id="IPR050957">
    <property type="entry name" value="BMP_lipoprotein"/>
</dbReference>
<dbReference type="InterPro" id="IPR028082">
    <property type="entry name" value="Peripla_BP_I"/>
</dbReference>
<dbReference type="SUPFAM" id="SSF53822">
    <property type="entry name" value="Periplasmic binding protein-like I"/>
    <property type="match status" value="1"/>
</dbReference>
<evidence type="ECO:0000256" key="7">
    <source>
        <dbReference type="SAM" id="SignalP"/>
    </source>
</evidence>
<evidence type="ECO:0000256" key="6">
    <source>
        <dbReference type="ARBA" id="ARBA00023288"/>
    </source>
</evidence>
<sequence>MHVFSRRTTPGRIVLAAVAVTTALAATACNANDKKDSAAPAGDGKAKGKNVVLVTPEPIGVNDFLKLAKQGVEASASAAGGTSKVLESKDPTALQQNVESAVRQKPAVVVAVGFEFNDVIAQQAQANPAQQFLLVDSCTDKAFPNVTCAVFREHEGAFLAGAEAGLLTKSGKTGAVVAVDSPQIRRFSDPFGAGAKQTNANSSFTQLFVGGQNPFNDPARASEQTTSLKTKGVDTVMGAASAAGNLGVFNAAKTDGLQVWGVDVNQCPQAPGSVVDNVIKHTDVAVQKGVDQILNATPGGVVSYGLKEGGISLTSLEPGLENSQCGIAQHPDIVKTVQDLRAQIVDGRLQVADPVKG</sequence>
<feature type="signal peptide" evidence="7">
    <location>
        <begin position="1"/>
        <end position="31"/>
    </location>
</feature>
<evidence type="ECO:0000256" key="2">
    <source>
        <dbReference type="ARBA" id="ARBA00008610"/>
    </source>
</evidence>
<keyword evidence="10" id="KW-1185">Reference proteome</keyword>
<evidence type="ECO:0000259" key="8">
    <source>
        <dbReference type="Pfam" id="PF02608"/>
    </source>
</evidence>
<dbReference type="RefSeq" id="WP_345681098.1">
    <property type="nucleotide sequence ID" value="NZ_BAABHS010000067.1"/>
</dbReference>
<dbReference type="InterPro" id="IPR003760">
    <property type="entry name" value="PnrA-like"/>
</dbReference>
<evidence type="ECO:0000256" key="5">
    <source>
        <dbReference type="ARBA" id="ARBA00023136"/>
    </source>
</evidence>
<organism evidence="9 10">
    <name type="scientific">Yinghuangia aomiensis</name>
    <dbReference type="NCBI Taxonomy" id="676205"/>
    <lineage>
        <taxon>Bacteria</taxon>
        <taxon>Bacillati</taxon>
        <taxon>Actinomycetota</taxon>
        <taxon>Actinomycetes</taxon>
        <taxon>Kitasatosporales</taxon>
        <taxon>Streptomycetaceae</taxon>
        <taxon>Yinghuangia</taxon>
    </lineage>
</organism>